<evidence type="ECO:0000256" key="2">
    <source>
        <dbReference type="ARBA" id="ARBA00008712"/>
    </source>
</evidence>
<reference evidence="6 7" key="1">
    <citation type="journal article" date="2021" name="Elife">
        <title>Chloroplast acquisition without the gene transfer in kleptoplastic sea slugs, Plakobranchus ocellatus.</title>
        <authorList>
            <person name="Maeda T."/>
            <person name="Takahashi S."/>
            <person name="Yoshida T."/>
            <person name="Shimamura S."/>
            <person name="Takaki Y."/>
            <person name="Nagai Y."/>
            <person name="Toyoda A."/>
            <person name="Suzuki Y."/>
            <person name="Arimoto A."/>
            <person name="Ishii H."/>
            <person name="Satoh N."/>
            <person name="Nishiyama T."/>
            <person name="Hasebe M."/>
            <person name="Maruyama T."/>
            <person name="Minagawa J."/>
            <person name="Obokata J."/>
            <person name="Shigenobu S."/>
        </authorList>
    </citation>
    <scope>NUCLEOTIDE SEQUENCE [LARGE SCALE GENOMIC DNA]</scope>
</reference>
<evidence type="ECO:0000256" key="3">
    <source>
        <dbReference type="ARBA" id="ARBA00022525"/>
    </source>
</evidence>
<dbReference type="Pfam" id="PF14704">
    <property type="entry name" value="DERM"/>
    <property type="match status" value="1"/>
</dbReference>
<keyword evidence="3" id="KW-0964">Secreted</keyword>
<sequence length="182" mass="20945">MFAKFFTPALVAALAAVLVNACAVDPDFHNDWHEELNFECPSTEVIGSIYSVHSNKHDDRKFRFTCNPPPSSATPGDCAWTDELVNNWVEPVMYACPRNMVLAGVKSYFRTKSEDRRMHFKCCKDSNVRTMSCDLTEYLNDWDEELAYNVPHGQVLIGWFSAFSEKKGDRRHKMLECRYVSE</sequence>
<dbReference type="InterPro" id="IPR026645">
    <property type="entry name" value="Dermatopontin"/>
</dbReference>
<organism evidence="6 7">
    <name type="scientific">Elysia marginata</name>
    <dbReference type="NCBI Taxonomy" id="1093978"/>
    <lineage>
        <taxon>Eukaryota</taxon>
        <taxon>Metazoa</taxon>
        <taxon>Spiralia</taxon>
        <taxon>Lophotrochozoa</taxon>
        <taxon>Mollusca</taxon>
        <taxon>Gastropoda</taxon>
        <taxon>Heterobranchia</taxon>
        <taxon>Euthyneura</taxon>
        <taxon>Panpulmonata</taxon>
        <taxon>Sacoglossa</taxon>
        <taxon>Placobranchoidea</taxon>
        <taxon>Plakobranchidae</taxon>
        <taxon>Elysia</taxon>
    </lineage>
</organism>
<protein>
    <submittedName>
        <fullName evidence="6">Hemagglutinin/amebocyte aggregation factor-like</fullName>
    </submittedName>
</protein>
<evidence type="ECO:0000313" key="7">
    <source>
        <dbReference type="Proteomes" id="UP000762676"/>
    </source>
</evidence>
<keyword evidence="4" id="KW-1015">Disulfide bond</keyword>
<comment type="similarity">
    <text evidence="2">Belongs to the dermatopontin family.</text>
</comment>
<proteinExistence type="inferred from homology"/>
<dbReference type="EMBL" id="BMAT01013711">
    <property type="protein sequence ID" value="GFS18744.1"/>
    <property type="molecule type" value="Genomic_DNA"/>
</dbReference>
<comment type="subcellular location">
    <subcellularLocation>
        <location evidence="1">Secreted</location>
    </subcellularLocation>
</comment>
<name>A0AAV4J9R1_9GAST</name>
<evidence type="ECO:0000256" key="1">
    <source>
        <dbReference type="ARBA" id="ARBA00004613"/>
    </source>
</evidence>
<accession>A0AAV4J9R1</accession>
<gene>
    <name evidence="6" type="ORF">ElyMa_006855400</name>
</gene>
<evidence type="ECO:0000256" key="4">
    <source>
        <dbReference type="ARBA" id="ARBA00023157"/>
    </source>
</evidence>
<dbReference type="GO" id="GO:0030199">
    <property type="term" value="P:collagen fibril organization"/>
    <property type="evidence" value="ECO:0007669"/>
    <property type="project" value="TreeGrafter"/>
</dbReference>
<dbReference type="AlphaFoldDB" id="A0AAV4J9R1"/>
<dbReference type="Proteomes" id="UP000762676">
    <property type="component" value="Unassembled WGS sequence"/>
</dbReference>
<keyword evidence="5" id="KW-0732">Signal</keyword>
<dbReference type="PANTHER" id="PTHR15040">
    <property type="entry name" value="DERMATOPONTIN-RELATED"/>
    <property type="match status" value="1"/>
</dbReference>
<evidence type="ECO:0000313" key="6">
    <source>
        <dbReference type="EMBL" id="GFS18744.1"/>
    </source>
</evidence>
<dbReference type="PANTHER" id="PTHR15040:SF1">
    <property type="entry name" value="DERMATOPONTIN-LIKE ISOFORM X1"/>
    <property type="match status" value="1"/>
</dbReference>
<feature type="signal peptide" evidence="5">
    <location>
        <begin position="1"/>
        <end position="21"/>
    </location>
</feature>
<dbReference type="GO" id="GO:0005615">
    <property type="term" value="C:extracellular space"/>
    <property type="evidence" value="ECO:0007669"/>
    <property type="project" value="TreeGrafter"/>
</dbReference>
<feature type="chain" id="PRO_5043831295" evidence="5">
    <location>
        <begin position="22"/>
        <end position="182"/>
    </location>
</feature>
<dbReference type="GO" id="GO:0031012">
    <property type="term" value="C:extracellular matrix"/>
    <property type="evidence" value="ECO:0007669"/>
    <property type="project" value="TreeGrafter"/>
</dbReference>
<comment type="caution">
    <text evidence="6">The sequence shown here is derived from an EMBL/GenBank/DDBJ whole genome shotgun (WGS) entry which is preliminary data.</text>
</comment>
<keyword evidence="7" id="KW-1185">Reference proteome</keyword>
<evidence type="ECO:0000256" key="5">
    <source>
        <dbReference type="SAM" id="SignalP"/>
    </source>
</evidence>